<dbReference type="InParanoid" id="D8SNU7"/>
<dbReference type="HOGENOM" id="CLU_011205_0_0_1"/>
<dbReference type="KEGG" id="smo:SELMODRAFT_424110"/>
<dbReference type="Gramene" id="EFJ13854">
    <property type="protein sequence ID" value="EFJ13854"/>
    <property type="gene ID" value="SELMODRAFT_424110"/>
</dbReference>
<keyword evidence="2" id="KW-1185">Reference proteome</keyword>
<dbReference type="EMBL" id="GL377630">
    <property type="protein sequence ID" value="EFJ13854.1"/>
    <property type="molecule type" value="Genomic_DNA"/>
</dbReference>
<organism evidence="2">
    <name type="scientific">Selaginella moellendorffii</name>
    <name type="common">Spikemoss</name>
    <dbReference type="NCBI Taxonomy" id="88036"/>
    <lineage>
        <taxon>Eukaryota</taxon>
        <taxon>Viridiplantae</taxon>
        <taxon>Streptophyta</taxon>
        <taxon>Embryophyta</taxon>
        <taxon>Tracheophyta</taxon>
        <taxon>Lycopodiopsida</taxon>
        <taxon>Selaginellales</taxon>
        <taxon>Selaginellaceae</taxon>
        <taxon>Selaginella</taxon>
    </lineage>
</organism>
<evidence type="ECO:0000313" key="1">
    <source>
        <dbReference type="EMBL" id="EFJ13854.1"/>
    </source>
</evidence>
<proteinExistence type="predicted"/>
<evidence type="ECO:0000313" key="2">
    <source>
        <dbReference type="Proteomes" id="UP000001514"/>
    </source>
</evidence>
<name>D8SNU7_SELML</name>
<protein>
    <submittedName>
        <fullName evidence="1">Uncharacterized protein</fullName>
    </submittedName>
</protein>
<gene>
    <name evidence="1" type="ORF">SELMODRAFT_424110</name>
</gene>
<reference evidence="1 2" key="1">
    <citation type="journal article" date="2011" name="Science">
        <title>The Selaginella genome identifies genetic changes associated with the evolution of vascular plants.</title>
        <authorList>
            <person name="Banks J.A."/>
            <person name="Nishiyama T."/>
            <person name="Hasebe M."/>
            <person name="Bowman J.L."/>
            <person name="Gribskov M."/>
            <person name="dePamphilis C."/>
            <person name="Albert V.A."/>
            <person name="Aono N."/>
            <person name="Aoyama T."/>
            <person name="Ambrose B.A."/>
            <person name="Ashton N.W."/>
            <person name="Axtell M.J."/>
            <person name="Barker E."/>
            <person name="Barker M.S."/>
            <person name="Bennetzen J.L."/>
            <person name="Bonawitz N.D."/>
            <person name="Chapple C."/>
            <person name="Cheng C."/>
            <person name="Correa L.G."/>
            <person name="Dacre M."/>
            <person name="DeBarry J."/>
            <person name="Dreyer I."/>
            <person name="Elias M."/>
            <person name="Engstrom E.M."/>
            <person name="Estelle M."/>
            <person name="Feng L."/>
            <person name="Finet C."/>
            <person name="Floyd S.K."/>
            <person name="Frommer W.B."/>
            <person name="Fujita T."/>
            <person name="Gramzow L."/>
            <person name="Gutensohn M."/>
            <person name="Harholt J."/>
            <person name="Hattori M."/>
            <person name="Heyl A."/>
            <person name="Hirai T."/>
            <person name="Hiwatashi Y."/>
            <person name="Ishikawa M."/>
            <person name="Iwata M."/>
            <person name="Karol K.G."/>
            <person name="Koehler B."/>
            <person name="Kolukisaoglu U."/>
            <person name="Kubo M."/>
            <person name="Kurata T."/>
            <person name="Lalonde S."/>
            <person name="Li K."/>
            <person name="Li Y."/>
            <person name="Litt A."/>
            <person name="Lyons E."/>
            <person name="Manning G."/>
            <person name="Maruyama T."/>
            <person name="Michael T.P."/>
            <person name="Mikami K."/>
            <person name="Miyazaki S."/>
            <person name="Morinaga S."/>
            <person name="Murata T."/>
            <person name="Mueller-Roeber B."/>
            <person name="Nelson D.R."/>
            <person name="Obara M."/>
            <person name="Oguri Y."/>
            <person name="Olmstead R.G."/>
            <person name="Onodera N."/>
            <person name="Petersen B.L."/>
            <person name="Pils B."/>
            <person name="Prigge M."/>
            <person name="Rensing S.A."/>
            <person name="Riano-Pachon D.M."/>
            <person name="Roberts A.W."/>
            <person name="Sato Y."/>
            <person name="Scheller H.V."/>
            <person name="Schulz B."/>
            <person name="Schulz C."/>
            <person name="Shakirov E.V."/>
            <person name="Shibagaki N."/>
            <person name="Shinohara N."/>
            <person name="Shippen D.E."/>
            <person name="Soerensen I."/>
            <person name="Sotooka R."/>
            <person name="Sugimoto N."/>
            <person name="Sugita M."/>
            <person name="Sumikawa N."/>
            <person name="Tanurdzic M."/>
            <person name="Theissen G."/>
            <person name="Ulvskov P."/>
            <person name="Wakazuki S."/>
            <person name="Weng J.K."/>
            <person name="Willats W.W."/>
            <person name="Wipf D."/>
            <person name="Wolf P.G."/>
            <person name="Yang L."/>
            <person name="Zimmer A.D."/>
            <person name="Zhu Q."/>
            <person name="Mitros T."/>
            <person name="Hellsten U."/>
            <person name="Loque D."/>
            <person name="Otillar R."/>
            <person name="Salamov A."/>
            <person name="Schmutz J."/>
            <person name="Shapiro H."/>
            <person name="Lindquist E."/>
            <person name="Lucas S."/>
            <person name="Rokhsar D."/>
            <person name="Grigoriev I.V."/>
        </authorList>
    </citation>
    <scope>NUCLEOTIDE SEQUENCE [LARGE SCALE GENOMIC DNA]</scope>
</reference>
<dbReference type="Proteomes" id="UP000001514">
    <property type="component" value="Unassembled WGS sequence"/>
</dbReference>
<sequence length="811" mass="91223">MLEAKTDYSEYEVQYYIIMPENIKQTDLPPDEQVGEVPIVDVQFKKLSDVCNDLGYFDQRLINHDDYTPCGNWVERGGYCKLHAHKDVIPDKGYFKKRWLESGLGLSMRSWGAVVRRGKRQREYVTESQAREAVKKILALEEDDLIDSGKLTSLPYPGMRRSPSSIRPPVDFNFVGKDTLDGLLREWHLGYTELVVYGPKGIGKSSEFRALACLLYQKLNTVKAKQELRARVVFLWGITLLQDIVAALKDALLFSYLVDSVENVDGWQDVEAVIKAIKSTQDIISFISSRKGGSKPEIFHFLVDGGEKLDPADFLGKPVLNSEHLSAVGRHLQQVLATGERVWWCTSSGASQAIQELPFYTYGNEAFNNDEYSIYASDCILGKIPARRASIYFYTGLVPLFLDVLCDSCNSVICETKLQSSFRDRKLWERSGLAAAFLLDGDDEADASALEEEDEYWDAVIKTFCEHTELKAVSRKADRIVVQEDYLTDESMASLDPTYVLNAGKGQYCSPYIKTVYVKTVRSKEEVAKPHANGVWLAYASRKLSDTSEIDWLCLGHLCEDVLASVIPKKGLVLGQLKVCGAICVETFNSIPSRTIKSLVQLKPNSGYYYKPWERAFPDVDGVIVWVDEKGELHVVALQFTVNIDRHLHSADQFMSLASLKRWFPDIEEYVMDTASTLQPPVSPSTVKLHFAFIGCSSRPGVCSSEKKSTLKKRRRTVIGTPAYMLHVQPFDTDSIPGLSADDYKVLVDITQHRTWTGKSNYTQVCDDGFGLLALSRKELEKMAKEDFGIPDPGHNVYKNKALLINAMLST</sequence>
<accession>D8SNU7</accession>
<dbReference type="AlphaFoldDB" id="D8SNU7"/>